<protein>
    <submittedName>
        <fullName evidence="1">Uncharacterized protein</fullName>
    </submittedName>
</protein>
<evidence type="ECO:0000313" key="1">
    <source>
        <dbReference type="EMBL" id="CAB4166637.1"/>
    </source>
</evidence>
<reference evidence="1" key="1">
    <citation type="submission" date="2020-04" db="EMBL/GenBank/DDBJ databases">
        <authorList>
            <person name="Chiriac C."/>
            <person name="Salcher M."/>
            <person name="Ghai R."/>
            <person name="Kavagutti S V."/>
        </authorList>
    </citation>
    <scope>NUCLEOTIDE SEQUENCE</scope>
</reference>
<organism evidence="1">
    <name type="scientific">uncultured Caudovirales phage</name>
    <dbReference type="NCBI Taxonomy" id="2100421"/>
    <lineage>
        <taxon>Viruses</taxon>
        <taxon>Duplodnaviria</taxon>
        <taxon>Heunggongvirae</taxon>
        <taxon>Uroviricota</taxon>
        <taxon>Caudoviricetes</taxon>
        <taxon>Peduoviridae</taxon>
        <taxon>Maltschvirus</taxon>
        <taxon>Maltschvirus maltsch</taxon>
    </lineage>
</organism>
<name>A0A6J5P634_9CAUD</name>
<dbReference type="EMBL" id="LR796787">
    <property type="protein sequence ID" value="CAB4166637.1"/>
    <property type="molecule type" value="Genomic_DNA"/>
</dbReference>
<accession>A0A6J5P634</accession>
<gene>
    <name evidence="1" type="ORF">UFOVP835_47</name>
</gene>
<sequence>MKYYLPDYNFAVEKYKGGWIMLHKGSDAVLATTPEQIEAVLWWAEKNKKKYAELVELSLKELGAQNEKKIHRQ</sequence>
<proteinExistence type="predicted"/>